<evidence type="ECO:0000313" key="1">
    <source>
        <dbReference type="EMBL" id="GAN78514.1"/>
    </source>
</evidence>
<dbReference type="EMBL" id="BANB01000987">
    <property type="protein sequence ID" value="GAN78514.1"/>
    <property type="molecule type" value="Genomic_DNA"/>
</dbReference>
<sequence length="127" mass="13229">MAPGNLSGERVMRWMLSMACVVLLGGLQVSCAGVGAGPVTADASAANTYTVSGTSSASVSGLLIAQNGALEQAQTYCHGQGRRFSEVHDTAATTGDDVHYTVEFRCLASDDPRVQHPAVNLAPDNRY</sequence>
<evidence type="ECO:0000313" key="2">
    <source>
        <dbReference type="Proteomes" id="UP000032680"/>
    </source>
</evidence>
<reference evidence="1 2" key="1">
    <citation type="submission" date="2012-11" db="EMBL/GenBank/DDBJ databases">
        <title>Whole genome sequence of Acidisphaera rubrifaciens HS-AP3.</title>
        <authorList>
            <person name="Azuma Y."/>
            <person name="Higashiura N."/>
            <person name="Hirakawa H."/>
            <person name="Matsushita K."/>
        </authorList>
    </citation>
    <scope>NUCLEOTIDE SEQUENCE [LARGE SCALE GENOMIC DNA]</scope>
    <source>
        <strain evidence="1 2">HS-AP3</strain>
    </source>
</reference>
<keyword evidence="2" id="KW-1185">Reference proteome</keyword>
<accession>A0A0D6PCC6</accession>
<protein>
    <recommendedName>
        <fullName evidence="3">Lipoprotein</fullName>
    </recommendedName>
</protein>
<gene>
    <name evidence="1" type="ORF">Asru_0992_01</name>
</gene>
<dbReference type="Proteomes" id="UP000032680">
    <property type="component" value="Unassembled WGS sequence"/>
</dbReference>
<organism evidence="1 2">
    <name type="scientific">Acidisphaera rubrifaciens HS-AP3</name>
    <dbReference type="NCBI Taxonomy" id="1231350"/>
    <lineage>
        <taxon>Bacteria</taxon>
        <taxon>Pseudomonadati</taxon>
        <taxon>Pseudomonadota</taxon>
        <taxon>Alphaproteobacteria</taxon>
        <taxon>Acetobacterales</taxon>
        <taxon>Acetobacteraceae</taxon>
        <taxon>Acidisphaera</taxon>
    </lineage>
</organism>
<dbReference type="AlphaFoldDB" id="A0A0D6PCC6"/>
<name>A0A0D6PCC6_9PROT</name>
<evidence type="ECO:0008006" key="3">
    <source>
        <dbReference type="Google" id="ProtNLM"/>
    </source>
</evidence>
<proteinExistence type="predicted"/>
<comment type="caution">
    <text evidence="1">The sequence shown here is derived from an EMBL/GenBank/DDBJ whole genome shotgun (WGS) entry which is preliminary data.</text>
</comment>